<dbReference type="SUPFAM" id="SSF47823">
    <property type="entry name" value="lambda integrase-like, N-terminal domain"/>
    <property type="match status" value="1"/>
</dbReference>
<dbReference type="OrthoDB" id="5914130at2"/>
<dbReference type="Gene3D" id="1.10.150.130">
    <property type="match status" value="1"/>
</dbReference>
<comment type="caution">
    <text evidence="4">The sequence shown here is derived from an EMBL/GenBank/DDBJ whole genome shotgun (WGS) entry which is preliminary data.</text>
</comment>
<evidence type="ECO:0000256" key="1">
    <source>
        <dbReference type="ARBA" id="ARBA00023125"/>
    </source>
</evidence>
<sequence length="319" mass="36569">MQKKIPQVTDKQLLNDWRSTFGSQVTLEEFDMLTHGVYSRNSLLAMVKDWNLFSEFCQTKQVSSLPASVTVVRLFIEREAKKRKFSTLKRYAVTLSLVHRLLYDTDPVSNSLIRQLLASYRMDKFGDAKQAEGLTLNHIKELDRILMETPSPKSVRDLAIYYVMFECALKRSDLKSLSFSDLTECENHYLVSIKDHTYELSNRCSSVLKLWLSVAGDNPDLCLFRAIDRHGNVSSTQMDDSSIYRVLASASDLLNLSIKFSGQSTRVGAAQHLASRGKKAKEIQEFGRWLSPAMPYQYIGLKQTAEDEKRVYKIIKPWE</sequence>
<dbReference type="InterPro" id="IPR010998">
    <property type="entry name" value="Integrase_recombinase_N"/>
</dbReference>
<dbReference type="GO" id="GO:0006310">
    <property type="term" value="P:DNA recombination"/>
    <property type="evidence" value="ECO:0007669"/>
    <property type="project" value="UniProtKB-KW"/>
</dbReference>
<organism evidence="4 5">
    <name type="scientific">Vibrio genomosp. F10 str. ZF-129</name>
    <dbReference type="NCBI Taxonomy" id="1187848"/>
    <lineage>
        <taxon>Bacteria</taxon>
        <taxon>Pseudomonadati</taxon>
        <taxon>Pseudomonadota</taxon>
        <taxon>Gammaproteobacteria</taxon>
        <taxon>Vibrionales</taxon>
        <taxon>Vibrionaceae</taxon>
        <taxon>Vibrio</taxon>
    </lineage>
</organism>
<protein>
    <submittedName>
        <fullName evidence="4">Integrase</fullName>
    </submittedName>
</protein>
<dbReference type="eggNOG" id="COG4974">
    <property type="taxonomic scope" value="Bacteria"/>
</dbReference>
<dbReference type="Proteomes" id="UP000094741">
    <property type="component" value="Unassembled WGS sequence"/>
</dbReference>
<reference evidence="4 5" key="1">
    <citation type="journal article" date="2012" name="Science">
        <title>Ecological populations of bacteria act as socially cohesive units of antibiotic production and resistance.</title>
        <authorList>
            <person name="Cordero O.X."/>
            <person name="Wildschutte H."/>
            <person name="Kirkup B."/>
            <person name="Proehl S."/>
            <person name="Ngo L."/>
            <person name="Hussain F."/>
            <person name="Le Roux F."/>
            <person name="Mincer T."/>
            <person name="Polz M.F."/>
        </authorList>
    </citation>
    <scope>NUCLEOTIDE SEQUENCE [LARGE SCALE GENOMIC DNA]</scope>
    <source>
        <strain evidence="4 5">ZF-129</strain>
    </source>
</reference>
<dbReference type="InterPro" id="IPR002104">
    <property type="entry name" value="Integrase_catalytic"/>
</dbReference>
<name>A0A1E5BBB5_9VIBR</name>
<dbReference type="AlphaFoldDB" id="A0A1E5BBB5"/>
<dbReference type="RefSeq" id="WP_017039866.1">
    <property type="nucleotide sequence ID" value="NZ_AJYQ02000127.1"/>
</dbReference>
<evidence type="ECO:0000259" key="3">
    <source>
        <dbReference type="PROSITE" id="PS51898"/>
    </source>
</evidence>
<keyword evidence="1" id="KW-0238">DNA-binding</keyword>
<dbReference type="InterPro" id="IPR011010">
    <property type="entry name" value="DNA_brk_join_enz"/>
</dbReference>
<feature type="domain" description="Tyr recombinase" evidence="3">
    <location>
        <begin position="129"/>
        <end position="313"/>
    </location>
</feature>
<keyword evidence="2" id="KW-0233">DNA recombination</keyword>
<dbReference type="SUPFAM" id="SSF56349">
    <property type="entry name" value="DNA breaking-rejoining enzymes"/>
    <property type="match status" value="1"/>
</dbReference>
<dbReference type="Gene3D" id="1.10.443.10">
    <property type="entry name" value="Intergrase catalytic core"/>
    <property type="match status" value="1"/>
</dbReference>
<dbReference type="InterPro" id="IPR013762">
    <property type="entry name" value="Integrase-like_cat_sf"/>
</dbReference>
<gene>
    <name evidence="4" type="ORF">A1QO_13905</name>
</gene>
<evidence type="ECO:0000313" key="5">
    <source>
        <dbReference type="Proteomes" id="UP000094741"/>
    </source>
</evidence>
<dbReference type="STRING" id="1187848.A1QO_13905"/>
<accession>A0A1E5BBB5</accession>
<evidence type="ECO:0000313" key="4">
    <source>
        <dbReference type="EMBL" id="OEE31410.1"/>
    </source>
</evidence>
<dbReference type="Pfam" id="PF00589">
    <property type="entry name" value="Phage_integrase"/>
    <property type="match status" value="1"/>
</dbReference>
<proteinExistence type="predicted"/>
<dbReference type="GO" id="GO:0015074">
    <property type="term" value="P:DNA integration"/>
    <property type="evidence" value="ECO:0007669"/>
    <property type="project" value="InterPro"/>
</dbReference>
<dbReference type="GO" id="GO:0003677">
    <property type="term" value="F:DNA binding"/>
    <property type="evidence" value="ECO:0007669"/>
    <property type="project" value="UniProtKB-KW"/>
</dbReference>
<dbReference type="PROSITE" id="PS51898">
    <property type="entry name" value="TYR_RECOMBINASE"/>
    <property type="match status" value="1"/>
</dbReference>
<dbReference type="EMBL" id="AJYQ02000127">
    <property type="protein sequence ID" value="OEE31410.1"/>
    <property type="molecule type" value="Genomic_DNA"/>
</dbReference>
<evidence type="ECO:0000256" key="2">
    <source>
        <dbReference type="ARBA" id="ARBA00023172"/>
    </source>
</evidence>